<protein>
    <submittedName>
        <fullName evidence="2">Uncharacterized protein</fullName>
    </submittedName>
</protein>
<gene>
    <name evidence="2" type="ORF">NCTC9997_01206</name>
</gene>
<organism evidence="2 3">
    <name type="scientific">Raoultella terrigena</name>
    <name type="common">Klebsiella terrigena</name>
    <dbReference type="NCBI Taxonomy" id="577"/>
    <lineage>
        <taxon>Bacteria</taxon>
        <taxon>Pseudomonadati</taxon>
        <taxon>Pseudomonadota</taxon>
        <taxon>Gammaproteobacteria</taxon>
        <taxon>Enterobacterales</taxon>
        <taxon>Enterobacteriaceae</taxon>
        <taxon>Klebsiella/Raoultella group</taxon>
        <taxon>Raoultella</taxon>
    </lineage>
</organism>
<evidence type="ECO:0000256" key="1">
    <source>
        <dbReference type="SAM" id="MobiDB-lite"/>
    </source>
</evidence>
<proteinExistence type="predicted"/>
<feature type="region of interest" description="Disordered" evidence="1">
    <location>
        <begin position="1"/>
        <end position="38"/>
    </location>
</feature>
<dbReference type="EMBL" id="LR134253">
    <property type="protein sequence ID" value="VED46858.1"/>
    <property type="molecule type" value="Genomic_DNA"/>
</dbReference>
<sequence length="61" mass="6390">MSKNTPPNKQKNQPGNAVPNTGIAGDKEQPEIKGAVNNSAGGASFAIRFKGGYLRAHIIVE</sequence>
<keyword evidence="3" id="KW-1185">Reference proteome</keyword>
<accession>A0A7Z8Z8K8</accession>
<evidence type="ECO:0000313" key="3">
    <source>
        <dbReference type="Proteomes" id="UP000267630"/>
    </source>
</evidence>
<dbReference type="AlphaFoldDB" id="A0A7Z8Z8K8"/>
<evidence type="ECO:0000313" key="2">
    <source>
        <dbReference type="EMBL" id="VED46858.1"/>
    </source>
</evidence>
<feature type="compositionally biased region" description="Polar residues" evidence="1">
    <location>
        <begin position="1"/>
        <end position="19"/>
    </location>
</feature>
<name>A0A7Z8Z8K8_RAOTE</name>
<dbReference type="Proteomes" id="UP000267630">
    <property type="component" value="Chromosome 3"/>
</dbReference>
<reference evidence="2 3" key="1">
    <citation type="submission" date="2018-12" db="EMBL/GenBank/DDBJ databases">
        <authorList>
            <consortium name="Pathogen Informatics"/>
        </authorList>
    </citation>
    <scope>NUCLEOTIDE SEQUENCE [LARGE SCALE GENOMIC DNA]</scope>
    <source>
        <strain evidence="2 3">NCTC9997</strain>
    </source>
</reference>